<dbReference type="InterPro" id="IPR023210">
    <property type="entry name" value="NADP_OxRdtase_dom"/>
</dbReference>
<evidence type="ECO:0000256" key="1">
    <source>
        <dbReference type="ARBA" id="ARBA00023002"/>
    </source>
</evidence>
<proteinExistence type="predicted"/>
<dbReference type="EMBL" id="CAEZXR010000200">
    <property type="protein sequence ID" value="CAB4715252.1"/>
    <property type="molecule type" value="Genomic_DNA"/>
</dbReference>
<feature type="domain" description="NADP-dependent oxidoreductase" evidence="2">
    <location>
        <begin position="17"/>
        <end position="316"/>
    </location>
</feature>
<evidence type="ECO:0000259" key="2">
    <source>
        <dbReference type="Pfam" id="PF00248"/>
    </source>
</evidence>
<dbReference type="Pfam" id="PF00248">
    <property type="entry name" value="Aldo_ket_red"/>
    <property type="match status" value="1"/>
</dbReference>
<protein>
    <submittedName>
        <fullName evidence="3">Unannotated protein</fullName>
    </submittedName>
</protein>
<dbReference type="PANTHER" id="PTHR43625">
    <property type="entry name" value="AFLATOXIN B1 ALDEHYDE REDUCTASE"/>
    <property type="match status" value="1"/>
</dbReference>
<name>A0A6J6QWT9_9ZZZZ</name>
<reference evidence="3" key="1">
    <citation type="submission" date="2020-05" db="EMBL/GenBank/DDBJ databases">
        <authorList>
            <person name="Chiriac C."/>
            <person name="Salcher M."/>
            <person name="Ghai R."/>
            <person name="Kavagutti S V."/>
        </authorList>
    </citation>
    <scope>NUCLEOTIDE SEQUENCE</scope>
</reference>
<dbReference type="AlphaFoldDB" id="A0A6J6QWT9"/>
<organism evidence="3">
    <name type="scientific">freshwater metagenome</name>
    <dbReference type="NCBI Taxonomy" id="449393"/>
    <lineage>
        <taxon>unclassified sequences</taxon>
        <taxon>metagenomes</taxon>
        <taxon>ecological metagenomes</taxon>
    </lineage>
</organism>
<dbReference type="PANTHER" id="PTHR43625:SF40">
    <property type="entry name" value="ALDO-KETO REDUCTASE YAKC [NADP(+)]"/>
    <property type="match status" value="1"/>
</dbReference>
<dbReference type="SUPFAM" id="SSF51430">
    <property type="entry name" value="NAD(P)-linked oxidoreductase"/>
    <property type="match status" value="1"/>
</dbReference>
<dbReference type="GO" id="GO:0005737">
    <property type="term" value="C:cytoplasm"/>
    <property type="evidence" value="ECO:0007669"/>
    <property type="project" value="TreeGrafter"/>
</dbReference>
<sequence>MRTVPLGTQGLTVSRQGLGCMGMSQSYGAADDSVSIATIDRALELGVSFLDTADVYGTTGIYGFGANEKLLGHALRGRRDQVTLATKCGIHDIVPGGAIRFQLGASPAYVAQACDDSLRRLRTDHIDLYYLHRVDPETPIEETVGAMAELVQAGKVRYLGVSEVTAAELERAHGVHPISAIQSEYSLWTRDLEAEVLPTARRLGVGLVPFSPLGRGFLTGAVSSVDDFGAADSRTALPRFTADNLAANQAIVDEVRAVAASLDVLPGQVALAWVHAQGEDLVPIPGTKRPSYLEQNAAAADLTLADDHLARLDALAAQVQGSRY</sequence>
<dbReference type="Gene3D" id="3.20.20.100">
    <property type="entry name" value="NADP-dependent oxidoreductase domain"/>
    <property type="match status" value="1"/>
</dbReference>
<evidence type="ECO:0000313" key="3">
    <source>
        <dbReference type="EMBL" id="CAB4715252.1"/>
    </source>
</evidence>
<dbReference type="CDD" id="cd19076">
    <property type="entry name" value="AKR_AKR13A_13D"/>
    <property type="match status" value="1"/>
</dbReference>
<accession>A0A6J6QWT9</accession>
<dbReference type="GO" id="GO:0016491">
    <property type="term" value="F:oxidoreductase activity"/>
    <property type="evidence" value="ECO:0007669"/>
    <property type="project" value="UniProtKB-KW"/>
</dbReference>
<gene>
    <name evidence="3" type="ORF">UFOPK2579_01661</name>
</gene>
<keyword evidence="1" id="KW-0560">Oxidoreductase</keyword>
<dbReference type="InterPro" id="IPR036812">
    <property type="entry name" value="NAD(P)_OxRdtase_dom_sf"/>
</dbReference>
<dbReference type="InterPro" id="IPR050791">
    <property type="entry name" value="Aldo-Keto_reductase"/>
</dbReference>